<comment type="caution">
    <text evidence="1">The sequence shown here is derived from an EMBL/GenBank/DDBJ whole genome shotgun (WGS) entry which is preliminary data.</text>
</comment>
<evidence type="ECO:0008006" key="3">
    <source>
        <dbReference type="Google" id="ProtNLM"/>
    </source>
</evidence>
<gene>
    <name evidence="1" type="ORF">GCM10007932_52080</name>
</gene>
<dbReference type="RefSeq" id="WP_126607566.1">
    <property type="nucleotide sequence ID" value="NZ_AP025145.1"/>
</dbReference>
<organism evidence="1 2">
    <name type="scientific">Vibrio penaeicida</name>
    <dbReference type="NCBI Taxonomy" id="104609"/>
    <lineage>
        <taxon>Bacteria</taxon>
        <taxon>Pseudomonadati</taxon>
        <taxon>Pseudomonadota</taxon>
        <taxon>Gammaproteobacteria</taxon>
        <taxon>Vibrionales</taxon>
        <taxon>Vibrionaceae</taxon>
        <taxon>Vibrio</taxon>
    </lineage>
</organism>
<dbReference type="Gene3D" id="3.40.50.1240">
    <property type="entry name" value="Phosphoglycerate mutase-like"/>
    <property type="match status" value="1"/>
</dbReference>
<dbReference type="InterPro" id="IPR029033">
    <property type="entry name" value="His_PPase_superfam"/>
</dbReference>
<dbReference type="Proteomes" id="UP001156690">
    <property type="component" value="Unassembled WGS sequence"/>
</dbReference>
<evidence type="ECO:0000313" key="1">
    <source>
        <dbReference type="EMBL" id="GLQ75845.1"/>
    </source>
</evidence>
<dbReference type="EMBL" id="BSNX01000075">
    <property type="protein sequence ID" value="GLQ75845.1"/>
    <property type="molecule type" value="Genomic_DNA"/>
</dbReference>
<keyword evidence="2" id="KW-1185">Reference proteome</keyword>
<proteinExistence type="predicted"/>
<evidence type="ECO:0000313" key="2">
    <source>
        <dbReference type="Proteomes" id="UP001156690"/>
    </source>
</evidence>
<accession>A0AAV5NZF8</accession>
<reference evidence="2" key="1">
    <citation type="journal article" date="2019" name="Int. J. Syst. Evol. Microbiol.">
        <title>The Global Catalogue of Microorganisms (GCM) 10K type strain sequencing project: providing services to taxonomists for standard genome sequencing and annotation.</title>
        <authorList>
            <consortium name="The Broad Institute Genomics Platform"/>
            <consortium name="The Broad Institute Genome Sequencing Center for Infectious Disease"/>
            <person name="Wu L."/>
            <person name="Ma J."/>
        </authorList>
    </citation>
    <scope>NUCLEOTIDE SEQUENCE [LARGE SCALE GENOMIC DNA]</scope>
    <source>
        <strain evidence="2">NBRC 15640</strain>
    </source>
</reference>
<dbReference type="SUPFAM" id="SSF53254">
    <property type="entry name" value="Phosphoglycerate mutase-like"/>
    <property type="match status" value="1"/>
</dbReference>
<dbReference type="AlphaFoldDB" id="A0AAV5NZF8"/>
<name>A0AAV5NZF8_9VIBR</name>
<protein>
    <recommendedName>
        <fullName evidence="3">Histidine phosphatase family protein</fullName>
    </recommendedName>
</protein>
<sequence length="189" mass="21589">MKIVLMRHGQPELDLHSLKSQRFSSHDLGSLVLEYESSDLNFSTLPSEQAIKAAQGCNIAVSSQLPWAISSVRLLGVEEVHHVQKCFRESDLPYLNWQTPKLNFLCWAMIFRLCWLFGFAKNGEPIHEAKERARLGANYLSALANQHESVFLLGHGIMNRLIAKQLKSQGWKQTESTGESYWSYSVFEY</sequence>